<keyword evidence="6" id="KW-0804">Transcription</keyword>
<evidence type="ECO:0000256" key="4">
    <source>
        <dbReference type="ARBA" id="ARBA00023015"/>
    </source>
</evidence>
<dbReference type="EMBL" id="VSSQ01017028">
    <property type="protein sequence ID" value="MPM58926.1"/>
    <property type="molecule type" value="Genomic_DNA"/>
</dbReference>
<dbReference type="GO" id="GO:0003700">
    <property type="term" value="F:DNA-binding transcription factor activity"/>
    <property type="evidence" value="ECO:0007669"/>
    <property type="project" value="InterPro"/>
</dbReference>
<keyword evidence="4" id="KW-0805">Transcription regulation</keyword>
<dbReference type="AlphaFoldDB" id="A0A645B1I5"/>
<feature type="domain" description="SpoVT-AbrB" evidence="7">
    <location>
        <begin position="97"/>
        <end position="140"/>
    </location>
</feature>
<dbReference type="InterPro" id="IPR003444">
    <property type="entry name" value="MraZ"/>
</dbReference>
<dbReference type="HAMAP" id="MF_01008">
    <property type="entry name" value="MraZ"/>
    <property type="match status" value="1"/>
</dbReference>
<dbReference type="PANTHER" id="PTHR34701:SF1">
    <property type="entry name" value="TRANSCRIPTIONAL REGULATOR MRAZ"/>
    <property type="match status" value="1"/>
</dbReference>
<dbReference type="InterPro" id="IPR035644">
    <property type="entry name" value="MraZ_C"/>
</dbReference>
<evidence type="ECO:0000259" key="7">
    <source>
        <dbReference type="PROSITE" id="PS51740"/>
    </source>
</evidence>
<dbReference type="InterPro" id="IPR035642">
    <property type="entry name" value="MraZ_N"/>
</dbReference>
<protein>
    <recommendedName>
        <fullName evidence="1">Transcriptional regulator MraZ</fullName>
    </recommendedName>
</protein>
<proteinExistence type="inferred from homology"/>
<keyword evidence="5" id="KW-0238">DNA-binding</keyword>
<feature type="domain" description="SpoVT-AbrB" evidence="7">
    <location>
        <begin position="26"/>
        <end position="68"/>
    </location>
</feature>
<evidence type="ECO:0000313" key="8">
    <source>
        <dbReference type="EMBL" id="MPM58926.1"/>
    </source>
</evidence>
<dbReference type="Gene3D" id="3.40.1550.20">
    <property type="entry name" value="Transcriptional regulator MraZ domain"/>
    <property type="match status" value="1"/>
</dbReference>
<gene>
    <name evidence="8" type="primary">mraZ_27</name>
    <name evidence="8" type="ORF">SDC9_105761</name>
</gene>
<dbReference type="PROSITE" id="PS51740">
    <property type="entry name" value="SPOVT_ABRB"/>
    <property type="match status" value="2"/>
</dbReference>
<dbReference type="InterPro" id="IPR038619">
    <property type="entry name" value="MraZ_sf"/>
</dbReference>
<dbReference type="SUPFAM" id="SSF89447">
    <property type="entry name" value="AbrB/MazE/MraZ-like"/>
    <property type="match status" value="1"/>
</dbReference>
<dbReference type="InterPro" id="IPR020603">
    <property type="entry name" value="MraZ_dom"/>
</dbReference>
<organism evidence="8">
    <name type="scientific">bioreactor metagenome</name>
    <dbReference type="NCBI Taxonomy" id="1076179"/>
    <lineage>
        <taxon>unclassified sequences</taxon>
        <taxon>metagenomes</taxon>
        <taxon>ecological metagenomes</taxon>
    </lineage>
</organism>
<keyword evidence="2" id="KW-0963">Cytoplasm</keyword>
<name>A0A645B1I5_9ZZZZ</name>
<evidence type="ECO:0000256" key="5">
    <source>
        <dbReference type="ARBA" id="ARBA00023125"/>
    </source>
</evidence>
<evidence type="ECO:0000256" key="2">
    <source>
        <dbReference type="ARBA" id="ARBA00022490"/>
    </source>
</evidence>
<keyword evidence="3" id="KW-0677">Repeat</keyword>
<dbReference type="GO" id="GO:0000976">
    <property type="term" value="F:transcription cis-regulatory region binding"/>
    <property type="evidence" value="ECO:0007669"/>
    <property type="project" value="TreeGrafter"/>
</dbReference>
<evidence type="ECO:0000256" key="3">
    <source>
        <dbReference type="ARBA" id="ARBA00022737"/>
    </source>
</evidence>
<sequence>MGQNGAPEPFRRLAYIGEVELMFAGQFEHTIDDKGRITFPSRFRELLADGAYLTRGLEKNLVLMPNANYLKISNDMATMNSLDPKVAALSQYLFGNGSRIEFDSAGRFVIPQFLRDFAELQTTVTVVGNNTNITLWTPERWAEKQKVFDNVENVAALFSGLNLSF</sequence>
<dbReference type="Pfam" id="PF02381">
    <property type="entry name" value="MraZ"/>
    <property type="match status" value="2"/>
</dbReference>
<evidence type="ECO:0000256" key="6">
    <source>
        <dbReference type="ARBA" id="ARBA00023163"/>
    </source>
</evidence>
<dbReference type="CDD" id="cd16320">
    <property type="entry name" value="MraZ_N"/>
    <property type="match status" value="1"/>
</dbReference>
<dbReference type="CDD" id="cd16321">
    <property type="entry name" value="MraZ_C"/>
    <property type="match status" value="1"/>
</dbReference>
<dbReference type="GO" id="GO:2000143">
    <property type="term" value="P:negative regulation of DNA-templated transcription initiation"/>
    <property type="evidence" value="ECO:0007669"/>
    <property type="project" value="TreeGrafter"/>
</dbReference>
<dbReference type="InterPro" id="IPR007159">
    <property type="entry name" value="SpoVT-AbrB_dom"/>
</dbReference>
<accession>A0A645B1I5</accession>
<comment type="caution">
    <text evidence="8">The sequence shown here is derived from an EMBL/GenBank/DDBJ whole genome shotgun (WGS) entry which is preliminary data.</text>
</comment>
<reference evidence="8" key="1">
    <citation type="submission" date="2019-08" db="EMBL/GenBank/DDBJ databases">
        <authorList>
            <person name="Kucharzyk K."/>
            <person name="Murdoch R.W."/>
            <person name="Higgins S."/>
            <person name="Loffler F."/>
        </authorList>
    </citation>
    <scope>NUCLEOTIDE SEQUENCE</scope>
</reference>
<dbReference type="PANTHER" id="PTHR34701">
    <property type="entry name" value="TRANSCRIPTIONAL REGULATOR MRAZ"/>
    <property type="match status" value="1"/>
</dbReference>
<dbReference type="InterPro" id="IPR037914">
    <property type="entry name" value="SpoVT-AbrB_sf"/>
</dbReference>
<evidence type="ECO:0000256" key="1">
    <source>
        <dbReference type="ARBA" id="ARBA00013860"/>
    </source>
</evidence>